<proteinExistence type="predicted"/>
<accession>A0A843U1T3</accession>
<name>A0A843U1T3_COLES</name>
<comment type="caution">
    <text evidence="2">The sequence shown here is derived from an EMBL/GenBank/DDBJ whole genome shotgun (WGS) entry which is preliminary data.</text>
</comment>
<evidence type="ECO:0000256" key="1">
    <source>
        <dbReference type="SAM" id="MobiDB-lite"/>
    </source>
</evidence>
<evidence type="ECO:0000313" key="3">
    <source>
        <dbReference type="Proteomes" id="UP000652761"/>
    </source>
</evidence>
<evidence type="ECO:0000313" key="2">
    <source>
        <dbReference type="EMBL" id="MQL76296.1"/>
    </source>
</evidence>
<organism evidence="2 3">
    <name type="scientific">Colocasia esculenta</name>
    <name type="common">Wild taro</name>
    <name type="synonym">Arum esculentum</name>
    <dbReference type="NCBI Taxonomy" id="4460"/>
    <lineage>
        <taxon>Eukaryota</taxon>
        <taxon>Viridiplantae</taxon>
        <taxon>Streptophyta</taxon>
        <taxon>Embryophyta</taxon>
        <taxon>Tracheophyta</taxon>
        <taxon>Spermatophyta</taxon>
        <taxon>Magnoliopsida</taxon>
        <taxon>Liliopsida</taxon>
        <taxon>Araceae</taxon>
        <taxon>Aroideae</taxon>
        <taxon>Colocasieae</taxon>
        <taxon>Colocasia</taxon>
    </lineage>
</organism>
<sequence length="872" mass="98293">MTTSGHSGVHTVDIQAKGLGIVGPEYRLKDGKLDINQLNAFNRLLHFIVCQIVVPRSATFSTCTKADSNLLFWAIQTQEINTAEIMIERMKFASAQVWDTKSKLNISLPYAHLLTNIFHHYGISVVGDVSEKMGQAIRSRNLRKIGFSVVNGVWTKTSVAEGEAIIGEAQEVQEVEVAAAKSAAAVEPAVATVVAQEEPTVAPPVAGMRISLQRTLSLLGSGEQVVAHEDLVVEDAPIEGEQHVDEQAAIRGEQNVNAPIDDQFREGSVESALEEENENVNHEVPVVRAREDKGKRVSKEVPLFTSKPHRRSRKKKLKINLKPIVERLDEENENVDHEVPVVRAREDKGKRVSKEVPLFTSKPHRRSRKKKLKINLKPIVERLDEQGKILCSVRSDMASIFISQSSSAHELGALSFELESLRKDYDSMRTVLVDLSAFVREHLPSHAPPSCSAGPSGPSEESNRPSGPSEESNRPSGHVIVEQQQDDEARPSGPQEEERPSGPLSENPAGPPGPIHVENELIEEVVDADKSWPAGLAEDASPPVESMAIREEDHVAQQSNIFSMTEAKTEEQWARSNRDLYNQFRRIQAARYPPREAPLPLSEWFQIHHKDLFGPFIQKEIKFIRHYKMYCDYCYLNSIPEVQLGQFRQAIRALSLRVAHTEPLRVDFATLVIPDVVFLPPLHSLIMDSSVGTLMFERAAQYLQGYLKADILAPILSECERLSPADWEKLYTLSAQQLKELNASQAPSNQPLLTLGDFLDANSLHLVRDSFMKWEERYRVFLELKKELRQHQIFYPFKITQFLQFASFGCFTTYKVTLGNDKYWDFISDQRQLHIKRMAPTMGPSYCIELGAFQAYFEEQERQALPQFCFKA</sequence>
<protein>
    <submittedName>
        <fullName evidence="2">Uncharacterized protein</fullName>
    </submittedName>
</protein>
<dbReference type="EMBL" id="NMUH01000290">
    <property type="protein sequence ID" value="MQL76296.1"/>
    <property type="molecule type" value="Genomic_DNA"/>
</dbReference>
<gene>
    <name evidence="2" type="ORF">Taro_008688</name>
</gene>
<reference evidence="2" key="1">
    <citation type="submission" date="2017-07" db="EMBL/GenBank/DDBJ databases">
        <title>Taro Niue Genome Assembly and Annotation.</title>
        <authorList>
            <person name="Atibalentja N."/>
            <person name="Keating K."/>
            <person name="Fields C.J."/>
        </authorList>
    </citation>
    <scope>NUCLEOTIDE SEQUENCE</scope>
    <source>
        <strain evidence="2">Niue_2</strain>
        <tissue evidence="2">Leaf</tissue>
    </source>
</reference>
<feature type="compositionally biased region" description="Low complexity" evidence="1">
    <location>
        <begin position="448"/>
        <end position="460"/>
    </location>
</feature>
<feature type="region of interest" description="Disordered" evidence="1">
    <location>
        <begin position="445"/>
        <end position="516"/>
    </location>
</feature>
<dbReference type="Proteomes" id="UP000652761">
    <property type="component" value="Unassembled WGS sequence"/>
</dbReference>
<keyword evidence="3" id="KW-1185">Reference proteome</keyword>
<dbReference type="AlphaFoldDB" id="A0A843U1T3"/>